<feature type="domain" description="Aminotransferase class V" evidence="8">
    <location>
        <begin position="2"/>
        <end position="357"/>
    </location>
</feature>
<evidence type="ECO:0000256" key="4">
    <source>
        <dbReference type="ARBA" id="ARBA00022898"/>
    </source>
</evidence>
<dbReference type="RefSeq" id="WP_069715518.1">
    <property type="nucleotide sequence ID" value="NZ_MJEH01000002.1"/>
</dbReference>
<dbReference type="PANTHER" id="PTHR11601">
    <property type="entry name" value="CYSTEINE DESULFURYLASE FAMILY MEMBER"/>
    <property type="match status" value="1"/>
</dbReference>
<dbReference type="GO" id="GO:0046872">
    <property type="term" value="F:metal ion binding"/>
    <property type="evidence" value="ECO:0007669"/>
    <property type="project" value="UniProtKB-KW"/>
</dbReference>
<dbReference type="InterPro" id="IPR015424">
    <property type="entry name" value="PyrdxlP-dep_Trfase"/>
</dbReference>
<dbReference type="PROSITE" id="PS00595">
    <property type="entry name" value="AA_TRANSFER_CLASS_5"/>
    <property type="match status" value="1"/>
</dbReference>
<dbReference type="GO" id="GO:0003824">
    <property type="term" value="F:catalytic activity"/>
    <property type="evidence" value="ECO:0007669"/>
    <property type="project" value="UniProtKB-ARBA"/>
</dbReference>
<evidence type="ECO:0000313" key="10">
    <source>
        <dbReference type="Proteomes" id="UP000095209"/>
    </source>
</evidence>
<reference evidence="9 10" key="1">
    <citation type="submission" date="2016-08" db="EMBL/GenBank/DDBJ databases">
        <title>Genome of Bacillus solimangrovi GH2-4.</title>
        <authorList>
            <person name="Lim S."/>
            <person name="Kim B.-C."/>
        </authorList>
    </citation>
    <scope>NUCLEOTIDE SEQUENCE [LARGE SCALE GENOMIC DNA]</scope>
    <source>
        <strain evidence="9 10">GH2-4</strain>
    </source>
</reference>
<dbReference type="SUPFAM" id="SSF53383">
    <property type="entry name" value="PLP-dependent transferases"/>
    <property type="match status" value="1"/>
</dbReference>
<dbReference type="NCBIfam" id="NF002806">
    <property type="entry name" value="PRK02948.1"/>
    <property type="match status" value="1"/>
</dbReference>
<dbReference type="STRING" id="1305675.BFG57_07850"/>
<dbReference type="InterPro" id="IPR015422">
    <property type="entry name" value="PyrdxlP-dep_Trfase_small"/>
</dbReference>
<dbReference type="InterPro" id="IPR000192">
    <property type="entry name" value="Aminotrans_V_dom"/>
</dbReference>
<evidence type="ECO:0000256" key="6">
    <source>
        <dbReference type="ARBA" id="ARBA00023014"/>
    </source>
</evidence>
<evidence type="ECO:0000256" key="2">
    <source>
        <dbReference type="ARBA" id="ARBA00006490"/>
    </source>
</evidence>
<sequence length="376" mass="41542">MTYFDYAATTPMSEKAIQAYQLCATNFFGNPSSLHDVGSSANNVLEQCRQKLAQALHVEAESIYFTSGGSEATKLVILSAIKARMHRGKHLITSELEHSSVLNIFSLLEGEGFEVTYLKPDYNGEIDLLSLKAAIRHDTILASIQHVNSEIGVIQNIAELGKILDSHDIFFHSDCVQSFGKIPLHVDELHVDAISISSHKIYGPKGCGACYLSPKQTWKPIIPHTTHEHGLRPGTVDVPSIAAFATAVEERIEVMHDEFNKVEQLREHFLTQLKKNVPQTVCEGNSLSQLPHIIGLRIPSIEGQYMMAECNRKGIAIATGSACHIDMQSPSSTMTAIGHSKDEAKEFFRVTLGKHTIEASINHLVDIIKQVAKQFY</sequence>
<dbReference type="OrthoDB" id="9808002at2"/>
<dbReference type="EMBL" id="MJEH01000002">
    <property type="protein sequence ID" value="OEH94371.1"/>
    <property type="molecule type" value="Genomic_DNA"/>
</dbReference>
<dbReference type="Gene3D" id="3.40.640.10">
    <property type="entry name" value="Type I PLP-dependent aspartate aminotransferase-like (Major domain)"/>
    <property type="match status" value="1"/>
</dbReference>
<evidence type="ECO:0000259" key="8">
    <source>
        <dbReference type="Pfam" id="PF00266"/>
    </source>
</evidence>
<name>A0A1E5LJY0_9BACI</name>
<dbReference type="InterPro" id="IPR016454">
    <property type="entry name" value="Cysteine_dSase"/>
</dbReference>
<dbReference type="InterPro" id="IPR015421">
    <property type="entry name" value="PyrdxlP-dep_Trfase_major"/>
</dbReference>
<evidence type="ECO:0000313" key="9">
    <source>
        <dbReference type="EMBL" id="OEH94371.1"/>
    </source>
</evidence>
<dbReference type="Pfam" id="PF00266">
    <property type="entry name" value="Aminotran_5"/>
    <property type="match status" value="1"/>
</dbReference>
<evidence type="ECO:0000256" key="3">
    <source>
        <dbReference type="ARBA" id="ARBA00022723"/>
    </source>
</evidence>
<evidence type="ECO:0000256" key="1">
    <source>
        <dbReference type="ARBA" id="ARBA00001933"/>
    </source>
</evidence>
<comment type="similarity">
    <text evidence="2">Belongs to the class-V pyridoxal-phosphate-dependent aminotransferase family. NifS/IscS subfamily.</text>
</comment>
<keyword evidence="3" id="KW-0479">Metal-binding</keyword>
<dbReference type="AlphaFoldDB" id="A0A1E5LJY0"/>
<keyword evidence="5" id="KW-0408">Iron</keyword>
<protein>
    <submittedName>
        <fullName evidence="9">Cysteine desulfurase</fullName>
    </submittedName>
</protein>
<keyword evidence="10" id="KW-1185">Reference proteome</keyword>
<keyword evidence="4" id="KW-0663">Pyridoxal phosphate</keyword>
<gene>
    <name evidence="9" type="ORF">BFG57_07850</name>
</gene>
<keyword evidence="6" id="KW-0411">Iron-sulfur</keyword>
<proteinExistence type="inferred from homology"/>
<dbReference type="PIRSF" id="PIRSF005572">
    <property type="entry name" value="NifS"/>
    <property type="match status" value="1"/>
</dbReference>
<dbReference type="InterPro" id="IPR020578">
    <property type="entry name" value="Aminotrans_V_PyrdxlP_BS"/>
</dbReference>
<dbReference type="Gene3D" id="3.90.1150.10">
    <property type="entry name" value="Aspartate Aminotransferase, domain 1"/>
    <property type="match status" value="1"/>
</dbReference>
<organism evidence="9 10">
    <name type="scientific">Bacillus solimangrovi</name>
    <dbReference type="NCBI Taxonomy" id="1305675"/>
    <lineage>
        <taxon>Bacteria</taxon>
        <taxon>Bacillati</taxon>
        <taxon>Bacillota</taxon>
        <taxon>Bacilli</taxon>
        <taxon>Bacillales</taxon>
        <taxon>Bacillaceae</taxon>
        <taxon>Bacillus</taxon>
    </lineage>
</organism>
<evidence type="ECO:0000256" key="5">
    <source>
        <dbReference type="ARBA" id="ARBA00023004"/>
    </source>
</evidence>
<evidence type="ECO:0000256" key="7">
    <source>
        <dbReference type="RuleBase" id="RU004504"/>
    </source>
</evidence>
<comment type="cofactor">
    <cofactor evidence="1 7">
        <name>pyridoxal 5'-phosphate</name>
        <dbReference type="ChEBI" id="CHEBI:597326"/>
    </cofactor>
</comment>
<comment type="caution">
    <text evidence="9">The sequence shown here is derived from an EMBL/GenBank/DDBJ whole genome shotgun (WGS) entry which is preliminary data.</text>
</comment>
<dbReference type="GO" id="GO:0051536">
    <property type="term" value="F:iron-sulfur cluster binding"/>
    <property type="evidence" value="ECO:0007669"/>
    <property type="project" value="UniProtKB-KW"/>
</dbReference>
<accession>A0A1E5LJY0</accession>
<dbReference type="Proteomes" id="UP000095209">
    <property type="component" value="Unassembled WGS sequence"/>
</dbReference>
<dbReference type="PANTHER" id="PTHR11601:SF36">
    <property type="entry name" value="CYSTEINE DESULFURASE NIFS-RELATED"/>
    <property type="match status" value="1"/>
</dbReference>